<dbReference type="Pfam" id="PF02621">
    <property type="entry name" value="VitK2_biosynth"/>
    <property type="match status" value="1"/>
</dbReference>
<dbReference type="OrthoDB" id="9809439at2"/>
<comment type="caution">
    <text evidence="5">The sequence shown here is derived from an EMBL/GenBank/DDBJ whole genome shotgun (WGS) entry which is preliminary data.</text>
</comment>
<proteinExistence type="inferred from homology"/>
<dbReference type="GO" id="GO:0016830">
    <property type="term" value="F:carbon-carbon lyase activity"/>
    <property type="evidence" value="ECO:0007669"/>
    <property type="project" value="UniProtKB-UniRule"/>
</dbReference>
<keyword evidence="6" id="KW-1185">Reference proteome</keyword>
<feature type="binding site" evidence="4">
    <location>
        <begin position="55"/>
        <end position="57"/>
    </location>
    <ligand>
        <name>substrate</name>
    </ligand>
</feature>
<comment type="pathway">
    <text evidence="1 4">Quinol/quinone metabolism; menaquinone biosynthesis.</text>
</comment>
<evidence type="ECO:0000313" key="5">
    <source>
        <dbReference type="EMBL" id="TWR30574.1"/>
    </source>
</evidence>
<feature type="active site" description="Proton acceptor" evidence="4">
    <location>
        <position position="151"/>
    </location>
</feature>
<name>A0A563UGT8_9SPHI</name>
<comment type="similarity">
    <text evidence="4">Belongs to the MqnA/MqnD family. MqnD subfamily.</text>
</comment>
<evidence type="ECO:0000313" key="6">
    <source>
        <dbReference type="Proteomes" id="UP000320042"/>
    </source>
</evidence>
<dbReference type="AlphaFoldDB" id="A0A563UGT8"/>
<dbReference type="CDD" id="cd13635">
    <property type="entry name" value="PBP2_Ttha1568_Mqnd"/>
    <property type="match status" value="1"/>
</dbReference>
<accession>A0A563UGT8</accession>
<protein>
    <recommendedName>
        <fullName evidence="4">1,4-dihydroxy-6-naphtoate synthase</fullName>
        <ecNumber evidence="4">4.1.99.29</ecNumber>
    </recommendedName>
    <alternativeName>
        <fullName evidence="4">Menaquinone biosynthetic enzyme MqnD</fullName>
    </alternativeName>
</protein>
<dbReference type="InterPro" id="IPR030869">
    <property type="entry name" value="MqnD"/>
</dbReference>
<comment type="function">
    <text evidence="4">Catalyzes the conversion of cyclic dehypoxanthine futalosine (cyclic DHFL) into 1,4-dihydroxy-6-naphthoate, a step in the biosynthesis of menaquinone (MK, vitamin K2).</text>
</comment>
<dbReference type="HAMAP" id="MF_00996">
    <property type="entry name" value="MqnD"/>
    <property type="match status" value="1"/>
</dbReference>
<dbReference type="EMBL" id="VOEJ01000002">
    <property type="protein sequence ID" value="TWR30574.1"/>
    <property type="molecule type" value="Genomic_DNA"/>
</dbReference>
<keyword evidence="3 4" id="KW-0456">Lyase</keyword>
<dbReference type="Gene3D" id="3.40.190.10">
    <property type="entry name" value="Periplasmic binding protein-like II"/>
    <property type="match status" value="2"/>
</dbReference>
<dbReference type="Proteomes" id="UP000320042">
    <property type="component" value="Unassembled WGS sequence"/>
</dbReference>
<dbReference type="SUPFAM" id="SSF53850">
    <property type="entry name" value="Periplasmic binding protein-like II"/>
    <property type="match status" value="1"/>
</dbReference>
<dbReference type="PANTHER" id="PTHR37167:SF1">
    <property type="entry name" value="1,4-DIHYDROXY-6-NAPHTOATE SYNTHASE"/>
    <property type="match status" value="1"/>
</dbReference>
<sequence length="280" mass="31256">MKLTIGFSPCPNDTFIFDALIHHKIDTEGLKFEVYYDDVETLNQKAFRGELDITKLSYHAFAYAADKYVLLDAGSALGFGVGPLLISKNQDVSYLKSNISNLTVGIPGKYTTANFLLGLAFPEATNKQELVFSDIENAVLDGRVDIGLIIHENRFTYQDKGLSKVIDLGDYWEKRTGCAIPLGGIVANRNLPDDVQQKINRVIKRSVEFAFANPKSGLEYIRSHAQEMSEEVMYKHIDLYVNKFSVDLGVEGKKAVKLMFDTALEKGIIPGINESLFLNE</sequence>
<dbReference type="RefSeq" id="WP_146381032.1">
    <property type="nucleotide sequence ID" value="NZ_VOEJ01000002.1"/>
</dbReference>
<evidence type="ECO:0000256" key="2">
    <source>
        <dbReference type="ARBA" id="ARBA00022428"/>
    </source>
</evidence>
<dbReference type="UniPathway" id="UPA00079"/>
<dbReference type="InterPro" id="IPR003773">
    <property type="entry name" value="Menaquinone_biosynth"/>
</dbReference>
<dbReference type="GO" id="GO:0009234">
    <property type="term" value="P:menaquinone biosynthetic process"/>
    <property type="evidence" value="ECO:0007669"/>
    <property type="project" value="UniProtKB-UniRule"/>
</dbReference>
<organism evidence="5 6">
    <name type="scientific">Mucilaginibacter pallidiroseus</name>
    <dbReference type="NCBI Taxonomy" id="2599295"/>
    <lineage>
        <taxon>Bacteria</taxon>
        <taxon>Pseudomonadati</taxon>
        <taxon>Bacteroidota</taxon>
        <taxon>Sphingobacteriia</taxon>
        <taxon>Sphingobacteriales</taxon>
        <taxon>Sphingobacteriaceae</taxon>
        <taxon>Mucilaginibacter</taxon>
    </lineage>
</organism>
<comment type="catalytic activity">
    <reaction evidence="4">
        <text>cyclic dehypoxanthinylfutalosinate = 1,4-dihydroxy-6-naphthoate + dihydroxyacetone</text>
        <dbReference type="Rhea" id="RHEA:33087"/>
        <dbReference type="ChEBI" id="CHEBI:16016"/>
        <dbReference type="ChEBI" id="CHEBI:64254"/>
        <dbReference type="ChEBI" id="CHEBI:64270"/>
        <dbReference type="EC" id="4.1.99.29"/>
    </reaction>
</comment>
<evidence type="ECO:0000256" key="3">
    <source>
        <dbReference type="ARBA" id="ARBA00023239"/>
    </source>
</evidence>
<gene>
    <name evidence="4" type="primary">mqnD</name>
    <name evidence="5" type="ORF">FPZ43_06440</name>
</gene>
<dbReference type="EC" id="4.1.99.29" evidence="4"/>
<keyword evidence="2 4" id="KW-0474">Menaquinone biosynthesis</keyword>
<feature type="binding site" evidence="4">
    <location>
        <begin position="112"/>
        <end position="113"/>
    </location>
    <ligand>
        <name>substrate</name>
    </ligand>
</feature>
<evidence type="ECO:0000256" key="1">
    <source>
        <dbReference type="ARBA" id="ARBA00004863"/>
    </source>
</evidence>
<evidence type="ECO:0000256" key="4">
    <source>
        <dbReference type="HAMAP-Rule" id="MF_00996"/>
    </source>
</evidence>
<reference evidence="5 6" key="1">
    <citation type="submission" date="2019-07" db="EMBL/GenBank/DDBJ databases">
        <authorList>
            <person name="Kim J."/>
        </authorList>
    </citation>
    <scope>NUCLEOTIDE SEQUENCE [LARGE SCALE GENOMIC DNA]</scope>
    <source>
        <strain evidence="6">dk17</strain>
    </source>
</reference>
<dbReference type="PANTHER" id="PTHR37167">
    <property type="entry name" value="1,4-DIHYDROXY-6-NAPHTOATE SYNTHASE"/>
    <property type="match status" value="1"/>
</dbReference>